<evidence type="ECO:0000256" key="5">
    <source>
        <dbReference type="PROSITE-ProRule" id="PRU00464"/>
    </source>
</evidence>
<feature type="short sequence motif" description="Histidine triad motif" evidence="4 5">
    <location>
        <begin position="125"/>
        <end position="129"/>
    </location>
</feature>
<dbReference type="PROSITE" id="PS51084">
    <property type="entry name" value="HIT_2"/>
    <property type="match status" value="1"/>
</dbReference>
<dbReference type="Pfam" id="PF11969">
    <property type="entry name" value="DcpS_C"/>
    <property type="match status" value="1"/>
</dbReference>
<feature type="active site" description="Tele-AMP-histidine intermediate" evidence="3">
    <location>
        <position position="127"/>
    </location>
</feature>
<evidence type="ECO:0000256" key="1">
    <source>
        <dbReference type="ARBA" id="ARBA00022741"/>
    </source>
</evidence>
<evidence type="ECO:0000256" key="3">
    <source>
        <dbReference type="PIRSR" id="PIRSR601310-1"/>
    </source>
</evidence>
<dbReference type="Proteomes" id="UP000250043">
    <property type="component" value="Unassembled WGS sequence"/>
</dbReference>
<evidence type="ECO:0000256" key="2">
    <source>
        <dbReference type="ARBA" id="ARBA00022801"/>
    </source>
</evidence>
<dbReference type="AlphaFoldDB" id="A0A8E2J4W2"/>
<evidence type="ECO:0000259" key="6">
    <source>
        <dbReference type="PROSITE" id="PS51084"/>
    </source>
</evidence>
<reference evidence="7 8" key="1">
    <citation type="submission" date="2016-07" db="EMBL/GenBank/DDBJ databases">
        <title>Draft genome of the white-rot fungus Obba rivulosa 3A-2.</title>
        <authorList>
            <consortium name="DOE Joint Genome Institute"/>
            <person name="Miettinen O."/>
            <person name="Riley R."/>
            <person name="Acob R."/>
            <person name="Barry K."/>
            <person name="Cullen D."/>
            <person name="De Vries R."/>
            <person name="Hainaut M."/>
            <person name="Hatakka A."/>
            <person name="Henrissat B."/>
            <person name="Hilden K."/>
            <person name="Kuo R."/>
            <person name="Labutti K."/>
            <person name="Lipzen A."/>
            <person name="Makela M.R."/>
            <person name="Sandor L."/>
            <person name="Spatafora J.W."/>
            <person name="Grigoriev I.V."/>
            <person name="Hibbett D.S."/>
        </authorList>
    </citation>
    <scope>NUCLEOTIDE SEQUENCE [LARGE SCALE GENOMIC DNA]</scope>
    <source>
        <strain evidence="7 8">3A-2</strain>
    </source>
</reference>
<dbReference type="PANTHER" id="PTHR12486:SF5">
    <property type="entry name" value="ADENOSINE 5'-MONOPHOSPHORAMIDASE HINT3"/>
    <property type="match status" value="1"/>
</dbReference>
<keyword evidence="1" id="KW-0547">Nucleotide-binding</keyword>
<gene>
    <name evidence="7" type="ORF">OBBRIDRAFT_810194</name>
</gene>
<evidence type="ECO:0000313" key="8">
    <source>
        <dbReference type="Proteomes" id="UP000250043"/>
    </source>
</evidence>
<dbReference type="PRINTS" id="PR00332">
    <property type="entry name" value="HISTRIAD"/>
</dbReference>
<organism evidence="7 8">
    <name type="scientific">Obba rivulosa</name>
    <dbReference type="NCBI Taxonomy" id="1052685"/>
    <lineage>
        <taxon>Eukaryota</taxon>
        <taxon>Fungi</taxon>
        <taxon>Dikarya</taxon>
        <taxon>Basidiomycota</taxon>
        <taxon>Agaricomycotina</taxon>
        <taxon>Agaricomycetes</taxon>
        <taxon>Polyporales</taxon>
        <taxon>Gelatoporiaceae</taxon>
        <taxon>Obba</taxon>
    </lineage>
</organism>
<dbReference type="InterPro" id="IPR036265">
    <property type="entry name" value="HIT-like_sf"/>
</dbReference>
<dbReference type="SUPFAM" id="SSF54197">
    <property type="entry name" value="HIT-like"/>
    <property type="match status" value="1"/>
</dbReference>
<name>A0A8E2J4W2_9APHY</name>
<dbReference type="EMBL" id="KV722340">
    <property type="protein sequence ID" value="OCH94802.1"/>
    <property type="molecule type" value="Genomic_DNA"/>
</dbReference>
<sequence length="181" mass="20692">MSSETTPQKDVTEGQLASSQGHICPFCTVARENGFNIVWEDNDFVAFEDRDPAAAHHLLVTPKRHLSSVKSLRRSDVDMLRKLEEIGHLVLDQRNVPTHLRRHVIFAYRCTPLGFHIPPFSSVNHLHLHVQALPYKSVTRRMKYFISNGCFGKEKGFGWFVEIEQSIRILEKGCRIGVLPC</sequence>
<dbReference type="OrthoDB" id="1915375at2759"/>
<dbReference type="GO" id="GO:0016787">
    <property type="term" value="F:hydrolase activity"/>
    <property type="evidence" value="ECO:0007669"/>
    <property type="project" value="UniProtKB-KW"/>
</dbReference>
<accession>A0A8E2J4W2</accession>
<keyword evidence="2" id="KW-0378">Hydrolase</keyword>
<protein>
    <submittedName>
        <fullName evidence="7">HIT-like protein</fullName>
    </submittedName>
</protein>
<keyword evidence="8" id="KW-1185">Reference proteome</keyword>
<proteinExistence type="predicted"/>
<evidence type="ECO:0000256" key="4">
    <source>
        <dbReference type="PIRSR" id="PIRSR601310-3"/>
    </source>
</evidence>
<feature type="domain" description="HIT" evidence="6">
    <location>
        <begin position="25"/>
        <end position="140"/>
    </location>
</feature>
<dbReference type="PANTHER" id="PTHR12486">
    <property type="entry name" value="APRATAXIN-RELATED"/>
    <property type="match status" value="1"/>
</dbReference>
<evidence type="ECO:0000313" key="7">
    <source>
        <dbReference type="EMBL" id="OCH94802.1"/>
    </source>
</evidence>
<dbReference type="Gene3D" id="3.30.428.10">
    <property type="entry name" value="HIT-like"/>
    <property type="match status" value="1"/>
</dbReference>
<dbReference type="InterPro" id="IPR011146">
    <property type="entry name" value="HIT-like"/>
</dbReference>
<dbReference type="InterPro" id="IPR001310">
    <property type="entry name" value="Histidine_triad_HIT"/>
</dbReference>
<dbReference type="GO" id="GO:0000166">
    <property type="term" value="F:nucleotide binding"/>
    <property type="evidence" value="ECO:0007669"/>
    <property type="project" value="UniProtKB-KW"/>
</dbReference>